<dbReference type="GO" id="GO:0006935">
    <property type="term" value="P:chemotaxis"/>
    <property type="evidence" value="ECO:0007669"/>
    <property type="project" value="InterPro"/>
</dbReference>
<evidence type="ECO:0000256" key="6">
    <source>
        <dbReference type="ARBA" id="ARBA00022777"/>
    </source>
</evidence>
<dbReference type="InterPro" id="IPR036890">
    <property type="entry name" value="HATPase_C_sf"/>
</dbReference>
<dbReference type="GO" id="GO:0000155">
    <property type="term" value="F:phosphorelay sensor kinase activity"/>
    <property type="evidence" value="ECO:0007669"/>
    <property type="project" value="InterPro"/>
</dbReference>
<dbReference type="InterPro" id="IPR036641">
    <property type="entry name" value="HPT_dom_sf"/>
</dbReference>
<keyword evidence="5" id="KW-0808">Transferase</keyword>
<dbReference type="EMBL" id="QFNN01000121">
    <property type="protein sequence ID" value="PZO87652.1"/>
    <property type="molecule type" value="Genomic_DNA"/>
</dbReference>
<evidence type="ECO:0000259" key="11">
    <source>
        <dbReference type="PROSITE" id="PS50851"/>
    </source>
</evidence>
<dbReference type="SMART" id="SM00260">
    <property type="entry name" value="CheW"/>
    <property type="match status" value="1"/>
</dbReference>
<dbReference type="PRINTS" id="PR00344">
    <property type="entry name" value="BCTRLSENSOR"/>
</dbReference>
<dbReference type="Pfam" id="PF02518">
    <property type="entry name" value="HATPase_c"/>
    <property type="match status" value="1"/>
</dbReference>
<dbReference type="Proteomes" id="UP000249066">
    <property type="component" value="Unassembled WGS sequence"/>
</dbReference>
<dbReference type="Gene3D" id="1.20.120.160">
    <property type="entry name" value="HPT domain"/>
    <property type="match status" value="1"/>
</dbReference>
<dbReference type="SMART" id="SM00073">
    <property type="entry name" value="HPT"/>
    <property type="match status" value="1"/>
</dbReference>
<dbReference type="PROSITE" id="PS50851">
    <property type="entry name" value="CHEW"/>
    <property type="match status" value="1"/>
</dbReference>
<evidence type="ECO:0000313" key="13">
    <source>
        <dbReference type="EMBL" id="PZO87652.1"/>
    </source>
</evidence>
<dbReference type="SMART" id="SM00387">
    <property type="entry name" value="HATPase_c"/>
    <property type="match status" value="1"/>
</dbReference>
<comment type="caution">
    <text evidence="13">The sequence shown here is derived from an EMBL/GenBank/DDBJ whole genome shotgun (WGS) entry which is preliminary data.</text>
</comment>
<dbReference type="PANTHER" id="PTHR43395:SF1">
    <property type="entry name" value="CHEMOTAXIS PROTEIN CHEA"/>
    <property type="match status" value="1"/>
</dbReference>
<dbReference type="SUPFAM" id="SSF47384">
    <property type="entry name" value="Homodimeric domain of signal transducing histidine kinase"/>
    <property type="match status" value="1"/>
</dbReference>
<evidence type="ECO:0000256" key="5">
    <source>
        <dbReference type="ARBA" id="ARBA00022679"/>
    </source>
</evidence>
<dbReference type="InterPro" id="IPR004358">
    <property type="entry name" value="Sig_transdc_His_kin-like_C"/>
</dbReference>
<dbReference type="Pfam" id="PF01627">
    <property type="entry name" value="Hpt"/>
    <property type="match status" value="1"/>
</dbReference>
<dbReference type="InterPro" id="IPR008207">
    <property type="entry name" value="Sig_transdc_His_kin_Hpt_dom"/>
</dbReference>
<protein>
    <recommendedName>
        <fullName evidence="3">Chemotaxis protein CheA</fullName>
        <ecNumber evidence="2">2.7.13.3</ecNumber>
    </recommendedName>
</protein>
<dbReference type="PANTHER" id="PTHR43395">
    <property type="entry name" value="SENSOR HISTIDINE KINASE CHEA"/>
    <property type="match status" value="1"/>
</dbReference>
<evidence type="ECO:0000259" key="12">
    <source>
        <dbReference type="PROSITE" id="PS50894"/>
    </source>
</evidence>
<dbReference type="GO" id="GO:0005737">
    <property type="term" value="C:cytoplasm"/>
    <property type="evidence" value="ECO:0007669"/>
    <property type="project" value="InterPro"/>
</dbReference>
<evidence type="ECO:0000313" key="14">
    <source>
        <dbReference type="Proteomes" id="UP000249066"/>
    </source>
</evidence>
<proteinExistence type="predicted"/>
<evidence type="ECO:0000256" key="9">
    <source>
        <dbReference type="PROSITE-ProRule" id="PRU00110"/>
    </source>
</evidence>
<evidence type="ECO:0000256" key="4">
    <source>
        <dbReference type="ARBA" id="ARBA00022553"/>
    </source>
</evidence>
<dbReference type="InterPro" id="IPR036061">
    <property type="entry name" value="CheW-like_dom_sf"/>
</dbReference>
<dbReference type="SUPFAM" id="SSF47226">
    <property type="entry name" value="Histidine-containing phosphotransfer domain, HPT domain"/>
    <property type="match status" value="1"/>
</dbReference>
<dbReference type="SMART" id="SM01231">
    <property type="entry name" value="H-kinase_dim"/>
    <property type="match status" value="1"/>
</dbReference>
<dbReference type="SUPFAM" id="SSF50341">
    <property type="entry name" value="CheW-like"/>
    <property type="match status" value="1"/>
</dbReference>
<feature type="domain" description="Histidine kinase" evidence="10">
    <location>
        <begin position="141"/>
        <end position="392"/>
    </location>
</feature>
<evidence type="ECO:0000256" key="1">
    <source>
        <dbReference type="ARBA" id="ARBA00000085"/>
    </source>
</evidence>
<reference evidence="13 14" key="1">
    <citation type="submission" date="2017-08" db="EMBL/GenBank/DDBJ databases">
        <title>Infants hospitalized years apart are colonized by the same room-sourced microbial strains.</title>
        <authorList>
            <person name="Brooks B."/>
            <person name="Olm M.R."/>
            <person name="Firek B.A."/>
            <person name="Baker R."/>
            <person name="Thomas B.C."/>
            <person name="Morowitz M.J."/>
            <person name="Banfield J.F."/>
        </authorList>
    </citation>
    <scope>NUCLEOTIDE SEQUENCE [LARGE SCALE GENOMIC DNA]</scope>
    <source>
        <strain evidence="13">S2_018_000_R2_101</strain>
    </source>
</reference>
<dbReference type="InterPro" id="IPR003594">
    <property type="entry name" value="HATPase_dom"/>
</dbReference>
<keyword evidence="6" id="KW-0418">Kinase</keyword>
<dbReference type="AlphaFoldDB" id="A0A2W5A332"/>
<dbReference type="InterPro" id="IPR005467">
    <property type="entry name" value="His_kinase_dom"/>
</dbReference>
<dbReference type="CDD" id="cd00088">
    <property type="entry name" value="HPT"/>
    <property type="match status" value="1"/>
</dbReference>
<dbReference type="InterPro" id="IPR002545">
    <property type="entry name" value="CheW-lke_dom"/>
</dbReference>
<evidence type="ECO:0000259" key="10">
    <source>
        <dbReference type="PROSITE" id="PS50109"/>
    </source>
</evidence>
<dbReference type="Gene3D" id="3.30.565.10">
    <property type="entry name" value="Histidine kinase-like ATPase, C-terminal domain"/>
    <property type="match status" value="1"/>
</dbReference>
<name>A0A2W5A332_9SPHN</name>
<dbReference type="Pfam" id="PF02895">
    <property type="entry name" value="H-kinase_dim"/>
    <property type="match status" value="1"/>
</dbReference>
<keyword evidence="4 9" id="KW-0597">Phosphoprotein</keyword>
<comment type="function">
    <text evidence="8">Involved in the transmission of sensory signals from the chemoreceptors to the flagellar motors. CheA is autophosphorylated; it can transfer its phosphate group to either CheB or CheY.</text>
</comment>
<dbReference type="SUPFAM" id="SSF55874">
    <property type="entry name" value="ATPase domain of HSP90 chaperone/DNA topoisomerase II/histidine kinase"/>
    <property type="match status" value="1"/>
</dbReference>
<comment type="catalytic activity">
    <reaction evidence="1">
        <text>ATP + protein L-histidine = ADP + protein N-phospho-L-histidine.</text>
        <dbReference type="EC" id="2.7.13.3"/>
    </reaction>
</comment>
<accession>A0A2W5A332</accession>
<evidence type="ECO:0000256" key="8">
    <source>
        <dbReference type="ARBA" id="ARBA00035100"/>
    </source>
</evidence>
<dbReference type="InterPro" id="IPR037006">
    <property type="entry name" value="CheA-like_homodim_sf"/>
</dbReference>
<gene>
    <name evidence="13" type="ORF">DI623_14310</name>
</gene>
<feature type="modified residue" description="Phosphohistidine" evidence="9">
    <location>
        <position position="44"/>
    </location>
</feature>
<feature type="domain" description="CheW-like" evidence="11">
    <location>
        <begin position="394"/>
        <end position="531"/>
    </location>
</feature>
<evidence type="ECO:0000256" key="2">
    <source>
        <dbReference type="ARBA" id="ARBA00012438"/>
    </source>
</evidence>
<dbReference type="FunFam" id="3.30.565.10:FF:000016">
    <property type="entry name" value="Chemotaxis protein CheA, putative"/>
    <property type="match status" value="1"/>
</dbReference>
<dbReference type="Pfam" id="PF01584">
    <property type="entry name" value="CheW"/>
    <property type="match status" value="1"/>
</dbReference>
<dbReference type="InterPro" id="IPR004105">
    <property type="entry name" value="CheA-like_dim"/>
</dbReference>
<keyword evidence="7" id="KW-0902">Two-component regulatory system</keyword>
<dbReference type="Gene3D" id="1.10.287.560">
    <property type="entry name" value="Histidine kinase CheA-like, homodimeric domain"/>
    <property type="match status" value="1"/>
</dbReference>
<sequence>MDDLLAEFIAETRDTLEALSGEIIAWEANPGDRARLDSIFRFVHTVKGSCGFLDLPRFERLSHAAEDVLAEVRSGARQPDARMVSAVLAVIDRIGELTEALDAGESIADSDDAMLIAALSADLPAQAAAPAAAQAAAAPRAPTRSIRIPLDLLDQMMSGVSDMVLARNELSRRLRAFESEPGLSAAFDRLSACVADMRDSITRSRMQRIDKLFAALPRMVRDTAAELGKRVDLRIEGGNVELDREMIELIRDPLTHMIRNAIDHGVESPDERRAARKPEAGRLTVSAHQSGNQIVIEIADDGRGIDEARLAAKAVSLGVISADAADAMTSSQRAGLIFAPGLSTADRISAISGRGVGMDVVRANIERIGGVIDIDNRPRAGLRLTIRVPLTLTIISALTVTAGNQGFAIPRSAIEEIVHDSNEMIRIDTLGSARVMWIRDRALPVVDLEDVLGLPRNDDPAIGRTLALVRGVSGGAYALGVAAVHDHEELVIKPASPAIAATGVYAGMSLPDSGVPVLLLDISGIAEAAGVRAEDEEPVTAQPAAEAIEPEALVQTLLFRGFDGVRRGVRLGLVERIEDVSGDRVRFAGGRLRIAIDDQILPLAGFEIMADRLSLKILRLTDGDAELAYAVEEVIDIIALADMGEPAAEAGPIASVALVAGEQVEILDPFWLFGEAAGRRPRRDKAPLCLLADADDRWTREILRPLVEAAGYRVALAGEVPAAEADVVIASGGDVAEPTGGAQIVRLRAEPKPTSGDNSVYRYDRAGLLAAIRKGAVAAR</sequence>
<dbReference type="EC" id="2.7.13.3" evidence="2"/>
<dbReference type="InterPro" id="IPR051315">
    <property type="entry name" value="Bact_Chemotaxis_CheA"/>
</dbReference>
<dbReference type="PROSITE" id="PS50894">
    <property type="entry name" value="HPT"/>
    <property type="match status" value="1"/>
</dbReference>
<dbReference type="PROSITE" id="PS50109">
    <property type="entry name" value="HIS_KIN"/>
    <property type="match status" value="1"/>
</dbReference>
<evidence type="ECO:0000256" key="3">
    <source>
        <dbReference type="ARBA" id="ARBA00021495"/>
    </source>
</evidence>
<feature type="domain" description="HPt" evidence="12">
    <location>
        <begin position="1"/>
        <end position="101"/>
    </location>
</feature>
<organism evidence="13 14">
    <name type="scientific">Sphingomonas sanxanigenens</name>
    <dbReference type="NCBI Taxonomy" id="397260"/>
    <lineage>
        <taxon>Bacteria</taxon>
        <taxon>Pseudomonadati</taxon>
        <taxon>Pseudomonadota</taxon>
        <taxon>Alphaproteobacteria</taxon>
        <taxon>Sphingomonadales</taxon>
        <taxon>Sphingomonadaceae</taxon>
        <taxon>Sphingomonas</taxon>
    </lineage>
</organism>
<evidence type="ECO:0000256" key="7">
    <source>
        <dbReference type="ARBA" id="ARBA00023012"/>
    </source>
</evidence>
<dbReference type="InterPro" id="IPR036097">
    <property type="entry name" value="HisK_dim/P_sf"/>
</dbReference>